<proteinExistence type="predicted"/>
<dbReference type="CDD" id="cd00082">
    <property type="entry name" value="HisKA"/>
    <property type="match status" value="1"/>
</dbReference>
<dbReference type="InterPro" id="IPR000014">
    <property type="entry name" value="PAS"/>
</dbReference>
<dbReference type="Gene3D" id="3.40.50.2300">
    <property type="match status" value="2"/>
</dbReference>
<dbReference type="InterPro" id="IPR036890">
    <property type="entry name" value="HATPase_C_sf"/>
</dbReference>
<dbReference type="Gene3D" id="3.30.565.10">
    <property type="entry name" value="Histidine kinase-like ATPase, C-terminal domain"/>
    <property type="match status" value="1"/>
</dbReference>
<dbReference type="InterPro" id="IPR003661">
    <property type="entry name" value="HisK_dim/P_dom"/>
</dbReference>
<feature type="domain" description="PAC" evidence="8">
    <location>
        <begin position="264"/>
        <end position="316"/>
    </location>
</feature>
<feature type="domain" description="Response regulatory" evidence="7">
    <location>
        <begin position="576"/>
        <end position="690"/>
    </location>
</feature>
<dbReference type="RefSeq" id="WP_109271378.1">
    <property type="nucleotide sequence ID" value="NZ_QFFF01000001.1"/>
</dbReference>
<feature type="coiled-coil region" evidence="5">
    <location>
        <begin position="159"/>
        <end position="192"/>
    </location>
</feature>
<keyword evidence="9" id="KW-0808">Transferase</keyword>
<evidence type="ECO:0000313" key="10">
    <source>
        <dbReference type="Proteomes" id="UP000245916"/>
    </source>
</evidence>
<keyword evidence="5" id="KW-0175">Coiled coil</keyword>
<dbReference type="Pfam" id="PF00512">
    <property type="entry name" value="HisKA"/>
    <property type="match status" value="1"/>
</dbReference>
<dbReference type="EC" id="2.7.13.3" evidence="2"/>
<organism evidence="9 10">
    <name type="scientific">Allosphingosinicella humi</name>
    <dbReference type="NCBI Taxonomy" id="2068657"/>
    <lineage>
        <taxon>Bacteria</taxon>
        <taxon>Pseudomonadati</taxon>
        <taxon>Pseudomonadota</taxon>
        <taxon>Alphaproteobacteria</taxon>
        <taxon>Sphingomonadales</taxon>
        <taxon>Sphingomonadaceae</taxon>
        <taxon>Allosphingosinicella</taxon>
    </lineage>
</organism>
<comment type="catalytic activity">
    <reaction evidence="1">
        <text>ATP + protein L-histidine = ADP + protein N-phospho-L-histidine.</text>
        <dbReference type="EC" id="2.7.13.3"/>
    </reaction>
</comment>
<reference evidence="9 10" key="1">
    <citation type="submission" date="2018-05" db="EMBL/GenBank/DDBJ databases">
        <title>Genome of Sphingosinicella humi QZX222.</title>
        <authorList>
            <person name="Qiao Z."/>
            <person name="Wang G."/>
        </authorList>
    </citation>
    <scope>NUCLEOTIDE SEQUENCE [LARGE SCALE GENOMIC DNA]</scope>
    <source>
        <strain evidence="9 10">QZX222</strain>
    </source>
</reference>
<dbReference type="SMART" id="SM00387">
    <property type="entry name" value="HATPase_c"/>
    <property type="match status" value="1"/>
</dbReference>
<dbReference type="GO" id="GO:0000155">
    <property type="term" value="F:phosphorelay sensor kinase activity"/>
    <property type="evidence" value="ECO:0007669"/>
    <property type="project" value="InterPro"/>
</dbReference>
<dbReference type="NCBIfam" id="TIGR00229">
    <property type="entry name" value="sensory_box"/>
    <property type="match status" value="1"/>
</dbReference>
<dbReference type="OrthoDB" id="9796100at2"/>
<dbReference type="CDD" id="cd00130">
    <property type="entry name" value="PAS"/>
    <property type="match status" value="1"/>
</dbReference>
<keyword evidence="10" id="KW-1185">Reference proteome</keyword>
<dbReference type="Pfam" id="PF02518">
    <property type="entry name" value="HATPase_c"/>
    <property type="match status" value="1"/>
</dbReference>
<dbReference type="InterPro" id="IPR005467">
    <property type="entry name" value="His_kinase_dom"/>
</dbReference>
<evidence type="ECO:0000256" key="1">
    <source>
        <dbReference type="ARBA" id="ARBA00000085"/>
    </source>
</evidence>
<dbReference type="SMART" id="SM00448">
    <property type="entry name" value="REC"/>
    <property type="match status" value="2"/>
</dbReference>
<dbReference type="SMART" id="SM00086">
    <property type="entry name" value="PAC"/>
    <property type="match status" value="1"/>
</dbReference>
<dbReference type="SUPFAM" id="SSF47384">
    <property type="entry name" value="Homodimeric domain of signal transducing histidine kinase"/>
    <property type="match status" value="1"/>
</dbReference>
<dbReference type="PROSITE" id="PS50113">
    <property type="entry name" value="PAC"/>
    <property type="match status" value="1"/>
</dbReference>
<dbReference type="InterPro" id="IPR013655">
    <property type="entry name" value="PAS_fold_3"/>
</dbReference>
<dbReference type="PRINTS" id="PR00344">
    <property type="entry name" value="BCTRLSENSOR"/>
</dbReference>
<dbReference type="SUPFAM" id="SSF55874">
    <property type="entry name" value="ATPase domain of HSP90 chaperone/DNA topoisomerase II/histidine kinase"/>
    <property type="match status" value="1"/>
</dbReference>
<evidence type="ECO:0000259" key="8">
    <source>
        <dbReference type="PROSITE" id="PS50113"/>
    </source>
</evidence>
<dbReference type="SMART" id="SM00388">
    <property type="entry name" value="HisKA"/>
    <property type="match status" value="1"/>
</dbReference>
<evidence type="ECO:0000313" key="9">
    <source>
        <dbReference type="EMBL" id="PWG03239.1"/>
    </source>
</evidence>
<dbReference type="InterPro" id="IPR000700">
    <property type="entry name" value="PAS-assoc_C"/>
</dbReference>
<keyword evidence="3 4" id="KW-0597">Phosphoprotein</keyword>
<protein>
    <recommendedName>
        <fullName evidence="2">histidine kinase</fullName>
        <ecNumber evidence="2">2.7.13.3</ecNumber>
    </recommendedName>
</protein>
<feature type="modified residue" description="4-aspartylphosphate" evidence="4">
    <location>
        <position position="627"/>
    </location>
</feature>
<evidence type="ECO:0000256" key="2">
    <source>
        <dbReference type="ARBA" id="ARBA00012438"/>
    </source>
</evidence>
<name>A0A2U2J4F8_9SPHN</name>
<dbReference type="InterPro" id="IPR035965">
    <property type="entry name" value="PAS-like_dom_sf"/>
</dbReference>
<dbReference type="InterPro" id="IPR001789">
    <property type="entry name" value="Sig_transdc_resp-reg_receiver"/>
</dbReference>
<dbReference type="AlphaFoldDB" id="A0A2U2J4F8"/>
<dbReference type="Proteomes" id="UP000245916">
    <property type="component" value="Unassembled WGS sequence"/>
</dbReference>
<dbReference type="PANTHER" id="PTHR43065:SF42">
    <property type="entry name" value="TWO-COMPONENT SENSOR PPRA"/>
    <property type="match status" value="1"/>
</dbReference>
<dbReference type="SUPFAM" id="SSF55785">
    <property type="entry name" value="PYP-like sensor domain (PAS domain)"/>
    <property type="match status" value="1"/>
</dbReference>
<evidence type="ECO:0000259" key="6">
    <source>
        <dbReference type="PROSITE" id="PS50109"/>
    </source>
</evidence>
<dbReference type="Gene3D" id="1.10.287.130">
    <property type="match status" value="1"/>
</dbReference>
<dbReference type="InterPro" id="IPR003594">
    <property type="entry name" value="HATPase_dom"/>
</dbReference>
<dbReference type="InterPro" id="IPR004358">
    <property type="entry name" value="Sig_transdc_His_kin-like_C"/>
</dbReference>
<evidence type="ECO:0000256" key="4">
    <source>
        <dbReference type="PROSITE-ProRule" id="PRU00169"/>
    </source>
</evidence>
<dbReference type="PANTHER" id="PTHR43065">
    <property type="entry name" value="SENSOR HISTIDINE KINASE"/>
    <property type="match status" value="1"/>
</dbReference>
<evidence type="ECO:0000259" key="7">
    <source>
        <dbReference type="PROSITE" id="PS50110"/>
    </source>
</evidence>
<sequence length="699" mass="76885">MVEPVRKRANASAKAKLQEVPLDADSSARARVLVVDDDERNLLAIRTVLEDVADVVTASSGEEALRHLLKGEFAVILLDVFMPGMDGYETAQIIRSREQTKRIPIVFLSAVNKETEHLIRGYSMGAVDYVFKPVEPVVLKSKVAVFVDLFIMTREIRRKAEAEQRLLDANLRANAERLRAEQELRHAEQRQAAIIQSLPIILYLEPLDARPRMPRFVSGNFASVTGFEFDAVRENPNLWSERVHEEDRERVMAGLASRSFGGAMSIEYRWKCADGTYKHFLDQAVLLRDPQGRPTEYAGTLLDVTDRKDLESQLVHARKMDAIGKLTGGIAHDFNNLLAAVLGGLGLIERRVELDADQQKILQMTRHAAEQGSELVRRLLAFARRQQLEPARIDIGRLSASVDNLLAHTLGGLVQLEWDTDEDLWCAYADEAQLELALMNLIINARDAMPDGGAINVSGENRELGSDNSLGVPAGDYVMLAVTDDGCGIPPEIMEQVMEPFFTTKGIGKGTGLGLSMVYGFAKQSGGAIKIASKVEQGTRVEIWLPRAPGDEEKAAAVPRRSPEQAGTEVAGRLLKILLVDDHGGVRMATAGILRELGHEVTEARDGPELLALLERDPAAFDLIICDYAMPLVSGIDVIERARAMRPDLPGIIVTGYADAQSIARRPHDVPVLTKPFTPNQMNQTIACLFRAGPGAKPN</sequence>
<dbReference type="Gene3D" id="3.30.450.20">
    <property type="entry name" value="PAS domain"/>
    <property type="match status" value="1"/>
</dbReference>
<evidence type="ECO:0000256" key="5">
    <source>
        <dbReference type="SAM" id="Coils"/>
    </source>
</evidence>
<feature type="modified residue" description="4-aspartylphosphate" evidence="4">
    <location>
        <position position="79"/>
    </location>
</feature>
<dbReference type="EMBL" id="QFFF01000001">
    <property type="protein sequence ID" value="PWG03239.1"/>
    <property type="molecule type" value="Genomic_DNA"/>
</dbReference>
<feature type="domain" description="Response regulatory" evidence="7">
    <location>
        <begin position="31"/>
        <end position="147"/>
    </location>
</feature>
<feature type="domain" description="Histidine kinase" evidence="6">
    <location>
        <begin position="329"/>
        <end position="549"/>
    </location>
</feature>
<accession>A0A2U2J4F8</accession>
<gene>
    <name evidence="9" type="ORF">DF286_10435</name>
</gene>
<dbReference type="CDD" id="cd00156">
    <property type="entry name" value="REC"/>
    <property type="match status" value="1"/>
</dbReference>
<dbReference type="InterPro" id="IPR036097">
    <property type="entry name" value="HisK_dim/P_sf"/>
</dbReference>
<dbReference type="InterPro" id="IPR011006">
    <property type="entry name" value="CheY-like_superfamily"/>
</dbReference>
<keyword evidence="9" id="KW-0418">Kinase</keyword>
<dbReference type="Pfam" id="PF00072">
    <property type="entry name" value="Response_reg"/>
    <property type="match status" value="2"/>
</dbReference>
<dbReference type="PROSITE" id="PS50109">
    <property type="entry name" value="HIS_KIN"/>
    <property type="match status" value="1"/>
</dbReference>
<dbReference type="PROSITE" id="PS50110">
    <property type="entry name" value="RESPONSE_REGULATORY"/>
    <property type="match status" value="2"/>
</dbReference>
<dbReference type="SUPFAM" id="SSF52172">
    <property type="entry name" value="CheY-like"/>
    <property type="match status" value="2"/>
</dbReference>
<evidence type="ECO:0000256" key="3">
    <source>
        <dbReference type="ARBA" id="ARBA00022553"/>
    </source>
</evidence>
<dbReference type="InterPro" id="IPR001610">
    <property type="entry name" value="PAC"/>
</dbReference>
<comment type="caution">
    <text evidence="9">The sequence shown here is derived from an EMBL/GenBank/DDBJ whole genome shotgun (WGS) entry which is preliminary data.</text>
</comment>
<dbReference type="Pfam" id="PF08447">
    <property type="entry name" value="PAS_3"/>
    <property type="match status" value="1"/>
</dbReference>